<evidence type="ECO:0000313" key="3">
    <source>
        <dbReference type="Proteomes" id="UP000004728"/>
    </source>
</evidence>
<protein>
    <submittedName>
        <fullName evidence="2">Uncharacterized protein</fullName>
    </submittedName>
</protein>
<dbReference type="EMBL" id="AEWJ01000008">
    <property type="protein sequence ID" value="EGD60841.1"/>
    <property type="molecule type" value="Genomic_DNA"/>
</dbReference>
<sequence>MLNGRGGNLGTDNGFGYDGGENEQVKSFRSASLRAIGAADP</sequence>
<dbReference type="InParanoid" id="F1Z3M7"/>
<organism evidence="2 3">
    <name type="scientific">Novosphingobium nitrogenifigens DSM 19370</name>
    <dbReference type="NCBI Taxonomy" id="983920"/>
    <lineage>
        <taxon>Bacteria</taxon>
        <taxon>Pseudomonadati</taxon>
        <taxon>Pseudomonadota</taxon>
        <taxon>Alphaproteobacteria</taxon>
        <taxon>Sphingomonadales</taxon>
        <taxon>Sphingomonadaceae</taxon>
        <taxon>Novosphingobium</taxon>
    </lineage>
</organism>
<dbReference type="AlphaFoldDB" id="F1Z3M7"/>
<dbReference type="Proteomes" id="UP000004728">
    <property type="component" value="Unassembled WGS sequence"/>
</dbReference>
<feature type="region of interest" description="Disordered" evidence="1">
    <location>
        <begin position="1"/>
        <end position="22"/>
    </location>
</feature>
<evidence type="ECO:0000313" key="2">
    <source>
        <dbReference type="EMBL" id="EGD60841.1"/>
    </source>
</evidence>
<dbReference type="HOGENOM" id="CLU_3273572_0_0_5"/>
<accession>F1Z3M7</accession>
<keyword evidence="3" id="KW-1185">Reference proteome</keyword>
<comment type="caution">
    <text evidence="2">The sequence shown here is derived from an EMBL/GenBank/DDBJ whole genome shotgun (WGS) entry which is preliminary data.</text>
</comment>
<evidence type="ECO:0000256" key="1">
    <source>
        <dbReference type="SAM" id="MobiDB-lite"/>
    </source>
</evidence>
<proteinExistence type="predicted"/>
<reference evidence="2 3" key="1">
    <citation type="journal article" date="2012" name="J. Bacteriol.">
        <title>Draft Genome Sequence of Novosphingobium nitrogenifigens Y88T.</title>
        <authorList>
            <person name="Strabala T.J."/>
            <person name="Macdonald L."/>
            <person name="Liu V."/>
            <person name="Smit A.M."/>
        </authorList>
    </citation>
    <scope>NUCLEOTIDE SEQUENCE [LARGE SCALE GENOMIC DNA]</scope>
    <source>
        <strain evidence="2 3">DSM 19370</strain>
    </source>
</reference>
<gene>
    <name evidence="2" type="ORF">Y88_1729</name>
</gene>
<name>F1Z3M7_9SPHN</name>